<proteinExistence type="predicted"/>
<gene>
    <name evidence="1" type="ORF">M5D96_000027</name>
</gene>
<dbReference type="EMBL" id="JAMKOV010000001">
    <property type="protein sequence ID" value="KAI8043884.1"/>
    <property type="molecule type" value="Genomic_DNA"/>
</dbReference>
<protein>
    <submittedName>
        <fullName evidence="1">Uncharacterized protein</fullName>
    </submittedName>
</protein>
<keyword evidence="2" id="KW-1185">Reference proteome</keyword>
<dbReference type="AlphaFoldDB" id="A0A9P9YVF2"/>
<evidence type="ECO:0000313" key="2">
    <source>
        <dbReference type="Proteomes" id="UP001059596"/>
    </source>
</evidence>
<comment type="caution">
    <text evidence="1">The sequence shown here is derived from an EMBL/GenBank/DDBJ whole genome shotgun (WGS) entry which is preliminary data.</text>
</comment>
<reference evidence="1" key="1">
    <citation type="journal article" date="2023" name="Genome Biol. Evol.">
        <title>Long-read-based Genome Assembly of Drosophila gunungcola Reveals Fewer Chemosensory Genes in Flower-breeding Species.</title>
        <authorList>
            <person name="Negi A."/>
            <person name="Liao B.Y."/>
            <person name="Yeh S.D."/>
        </authorList>
    </citation>
    <scope>NUCLEOTIDE SEQUENCE</scope>
    <source>
        <strain evidence="1">Sukarami</strain>
    </source>
</reference>
<feature type="non-terminal residue" evidence="1">
    <location>
        <position position="103"/>
    </location>
</feature>
<sequence>THHFAKCNFSHDSATRQRISCAFASKINIRNRQPGRDRSCCSICRPNWLHHSHNPRYFCLRRRETFAILKLKFIAQLTSNCSRKSRKWSGLFGGFGVRCSGIF</sequence>
<organism evidence="1 2">
    <name type="scientific">Drosophila gunungcola</name>
    <name type="common">fruit fly</name>
    <dbReference type="NCBI Taxonomy" id="103775"/>
    <lineage>
        <taxon>Eukaryota</taxon>
        <taxon>Metazoa</taxon>
        <taxon>Ecdysozoa</taxon>
        <taxon>Arthropoda</taxon>
        <taxon>Hexapoda</taxon>
        <taxon>Insecta</taxon>
        <taxon>Pterygota</taxon>
        <taxon>Neoptera</taxon>
        <taxon>Endopterygota</taxon>
        <taxon>Diptera</taxon>
        <taxon>Brachycera</taxon>
        <taxon>Muscomorpha</taxon>
        <taxon>Ephydroidea</taxon>
        <taxon>Drosophilidae</taxon>
        <taxon>Drosophila</taxon>
        <taxon>Sophophora</taxon>
    </lineage>
</organism>
<accession>A0A9P9YVF2</accession>
<dbReference type="Proteomes" id="UP001059596">
    <property type="component" value="Chromosome 3R"/>
</dbReference>
<evidence type="ECO:0000313" key="1">
    <source>
        <dbReference type="EMBL" id="KAI8043884.1"/>
    </source>
</evidence>
<name>A0A9P9YVF2_9MUSC</name>